<keyword evidence="3" id="KW-1185">Reference proteome</keyword>
<dbReference type="AlphaFoldDB" id="A0A437QF88"/>
<dbReference type="Pfam" id="PF07963">
    <property type="entry name" value="N_methyl"/>
    <property type="match status" value="1"/>
</dbReference>
<keyword evidence="1" id="KW-0812">Transmembrane</keyword>
<evidence type="ECO:0000313" key="3">
    <source>
        <dbReference type="Proteomes" id="UP000283077"/>
    </source>
</evidence>
<dbReference type="EMBL" id="SACS01000028">
    <property type="protein sequence ID" value="RVU33083.1"/>
    <property type="molecule type" value="Genomic_DNA"/>
</dbReference>
<evidence type="ECO:0000313" key="2">
    <source>
        <dbReference type="EMBL" id="RVU33083.1"/>
    </source>
</evidence>
<protein>
    <submittedName>
        <fullName evidence="2">Prepilin-type N-terminal cleavage/methylation domain-containing protein</fullName>
    </submittedName>
</protein>
<accession>A0A437QF88</accession>
<dbReference type="Gene3D" id="3.30.700.10">
    <property type="entry name" value="Glycoprotein, Type 4 Pilin"/>
    <property type="match status" value="1"/>
</dbReference>
<proteinExistence type="predicted"/>
<dbReference type="OrthoDB" id="5815618at2"/>
<keyword evidence="1" id="KW-0472">Membrane</keyword>
<evidence type="ECO:0000256" key="1">
    <source>
        <dbReference type="SAM" id="Phobius"/>
    </source>
</evidence>
<reference evidence="2 3" key="1">
    <citation type="submission" date="2019-01" db="EMBL/GenBank/DDBJ databases">
        <authorList>
            <person name="Chen W.-M."/>
        </authorList>
    </citation>
    <scope>NUCLEOTIDE SEQUENCE [LARGE SCALE GENOMIC DNA]</scope>
    <source>
        <strain evidence="2 3">KYPC3</strain>
    </source>
</reference>
<dbReference type="InterPro" id="IPR012902">
    <property type="entry name" value="N_methyl_site"/>
</dbReference>
<dbReference type="Proteomes" id="UP000283077">
    <property type="component" value="Unassembled WGS sequence"/>
</dbReference>
<keyword evidence="1" id="KW-1133">Transmembrane helix</keyword>
<name>A0A437QF88_9GAMM</name>
<gene>
    <name evidence="2" type="ORF">EOE67_18495</name>
</gene>
<dbReference type="NCBIfam" id="TIGR02532">
    <property type="entry name" value="IV_pilin_GFxxxE"/>
    <property type="match status" value="1"/>
</dbReference>
<dbReference type="PROSITE" id="PS00409">
    <property type="entry name" value="PROKAR_NTER_METHYL"/>
    <property type="match status" value="1"/>
</dbReference>
<dbReference type="SUPFAM" id="SSF54523">
    <property type="entry name" value="Pili subunits"/>
    <property type="match status" value="1"/>
</dbReference>
<dbReference type="InterPro" id="IPR045584">
    <property type="entry name" value="Pilin-like"/>
</dbReference>
<organism evidence="2 3">
    <name type="scientific">Rheinheimera riviphila</name>
    <dbReference type="NCBI Taxonomy" id="1834037"/>
    <lineage>
        <taxon>Bacteria</taxon>
        <taxon>Pseudomonadati</taxon>
        <taxon>Pseudomonadota</taxon>
        <taxon>Gammaproteobacteria</taxon>
        <taxon>Chromatiales</taxon>
        <taxon>Chromatiaceae</taxon>
        <taxon>Rheinheimera</taxon>
    </lineage>
</organism>
<feature type="transmembrane region" description="Helical" evidence="1">
    <location>
        <begin position="7"/>
        <end position="28"/>
    </location>
</feature>
<sequence>MSKRQQGFTLIELVIVIIILGLLAATALPRFLGISSQAEKASVEGIAGGFASAVGIARAQWEIAGRPAGTANLATITYEGALTIRVDGRTGFPTGGGVHDGMDENDCLAILADIFQPVPTAAVTLVPANSLYVRAAGNDCIYHSTEGLTTAPTTTVGNNSFTYDPQSGSVITNLNKP</sequence>
<comment type="caution">
    <text evidence="2">The sequence shown here is derived from an EMBL/GenBank/DDBJ whole genome shotgun (WGS) entry which is preliminary data.</text>
</comment>